<name>A0AAW1UHN3_9CUCU</name>
<dbReference type="EMBL" id="JARQZJ010000061">
    <property type="protein sequence ID" value="KAK9879226.1"/>
    <property type="molecule type" value="Genomic_DNA"/>
</dbReference>
<organism evidence="2 3">
    <name type="scientific">Henosepilachna vigintioctopunctata</name>
    <dbReference type="NCBI Taxonomy" id="420089"/>
    <lineage>
        <taxon>Eukaryota</taxon>
        <taxon>Metazoa</taxon>
        <taxon>Ecdysozoa</taxon>
        <taxon>Arthropoda</taxon>
        <taxon>Hexapoda</taxon>
        <taxon>Insecta</taxon>
        <taxon>Pterygota</taxon>
        <taxon>Neoptera</taxon>
        <taxon>Endopterygota</taxon>
        <taxon>Coleoptera</taxon>
        <taxon>Polyphaga</taxon>
        <taxon>Cucujiformia</taxon>
        <taxon>Coccinelloidea</taxon>
        <taxon>Coccinellidae</taxon>
        <taxon>Epilachninae</taxon>
        <taxon>Epilachnini</taxon>
        <taxon>Henosepilachna</taxon>
    </lineage>
</organism>
<feature type="compositionally biased region" description="Low complexity" evidence="1">
    <location>
        <begin position="1"/>
        <end position="11"/>
    </location>
</feature>
<evidence type="ECO:0000313" key="2">
    <source>
        <dbReference type="EMBL" id="KAK9879226.1"/>
    </source>
</evidence>
<evidence type="ECO:0000256" key="1">
    <source>
        <dbReference type="SAM" id="MobiDB-lite"/>
    </source>
</evidence>
<proteinExistence type="predicted"/>
<gene>
    <name evidence="2" type="ORF">WA026_004072</name>
</gene>
<reference evidence="2 3" key="1">
    <citation type="submission" date="2023-03" db="EMBL/GenBank/DDBJ databases">
        <title>Genome insight into feeding habits of ladybird beetles.</title>
        <authorList>
            <person name="Li H.-S."/>
            <person name="Huang Y.-H."/>
            <person name="Pang H."/>
        </authorList>
    </citation>
    <scope>NUCLEOTIDE SEQUENCE [LARGE SCALE GENOMIC DNA]</scope>
    <source>
        <strain evidence="2">SYSU_2023b</strain>
        <tissue evidence="2">Whole body</tissue>
    </source>
</reference>
<protein>
    <submittedName>
        <fullName evidence="2">Uncharacterized protein</fullName>
    </submittedName>
</protein>
<feature type="compositionally biased region" description="Polar residues" evidence="1">
    <location>
        <begin position="103"/>
        <end position="117"/>
    </location>
</feature>
<accession>A0AAW1UHN3</accession>
<evidence type="ECO:0000313" key="3">
    <source>
        <dbReference type="Proteomes" id="UP001431783"/>
    </source>
</evidence>
<dbReference type="Proteomes" id="UP001431783">
    <property type="component" value="Unassembled WGS sequence"/>
</dbReference>
<dbReference type="AlphaFoldDB" id="A0AAW1UHN3"/>
<keyword evidence="3" id="KW-1185">Reference proteome</keyword>
<sequence length="256" mass="27656">MQQQQLAAQLAHHGGSARQPPLSPTPSDSDSDISLGAHSPPISSPGALRFGRTSPTPISSFRFGPHSPGPMPPQYRFGNHTSPTFRLERQSPSQPNYRLDRNLMSSPDSDPSNSYHTAVNLRINHNESPLNVDTTDNTSPVRTDASPSQTTLHSPPPLNLRIPDSDPVSSENGMVKIENPLPLRLSAPLPLNTTPHLSTPLRIHVSTSSRVLHSPSPINTHLGLRTMHGGIVRIAPPSPSCVPPNLHRPFSPARLT</sequence>
<feature type="region of interest" description="Disordered" evidence="1">
    <location>
        <begin position="1"/>
        <end position="160"/>
    </location>
</feature>
<feature type="compositionally biased region" description="Polar residues" evidence="1">
    <location>
        <begin position="79"/>
        <end position="96"/>
    </location>
</feature>
<feature type="compositionally biased region" description="Polar residues" evidence="1">
    <location>
        <begin position="126"/>
        <end position="153"/>
    </location>
</feature>
<comment type="caution">
    <text evidence="2">The sequence shown here is derived from an EMBL/GenBank/DDBJ whole genome shotgun (WGS) entry which is preliminary data.</text>
</comment>